<gene>
    <name evidence="1" type="ORF">SAMN05660860_00137</name>
</gene>
<name>A0A1G9IH62_9BACT</name>
<reference evidence="1 2" key="1">
    <citation type="submission" date="2016-10" db="EMBL/GenBank/DDBJ databases">
        <authorList>
            <person name="de Groot N.N."/>
        </authorList>
    </citation>
    <scope>NUCLEOTIDE SEQUENCE [LARGE SCALE GENOMIC DNA]</scope>
    <source>
        <strain evidence="1 2">DSM 17813</strain>
    </source>
</reference>
<proteinExistence type="predicted"/>
<evidence type="ECO:0000313" key="2">
    <source>
        <dbReference type="Proteomes" id="UP000182146"/>
    </source>
</evidence>
<sequence>MIASQNARIKNSEIAPSSGEVTCKWTDKRSQLHLSSTVKGAALRRCSGAGEASSFNGGITKWSRTVFSRYRSQNCSRNRACCPLERKYNRSFITVRSSQILVSGIKTVALTGGVVLRLGVLLPLTTDEFAQVCIFPQQLGALREPPSDTVHFQVPMMYSCQGVRCLSHQSKRDKGFTHLAKSAHS</sequence>
<evidence type="ECO:0000313" key="1">
    <source>
        <dbReference type="EMBL" id="SDL24561.1"/>
    </source>
</evidence>
<dbReference type="AlphaFoldDB" id="A0A1G9IH62"/>
<accession>A0A1G9IH62</accession>
<dbReference type="Proteomes" id="UP000182146">
    <property type="component" value="Unassembled WGS sequence"/>
</dbReference>
<dbReference type="EMBL" id="FNGU01000001">
    <property type="protein sequence ID" value="SDL24561.1"/>
    <property type="molecule type" value="Genomic_DNA"/>
</dbReference>
<organism evidence="1 2">
    <name type="scientific">Geoalkalibacter ferrihydriticus</name>
    <dbReference type="NCBI Taxonomy" id="392333"/>
    <lineage>
        <taxon>Bacteria</taxon>
        <taxon>Pseudomonadati</taxon>
        <taxon>Thermodesulfobacteriota</taxon>
        <taxon>Desulfuromonadia</taxon>
        <taxon>Desulfuromonadales</taxon>
        <taxon>Geoalkalibacteraceae</taxon>
        <taxon>Geoalkalibacter</taxon>
    </lineage>
</organism>
<protein>
    <submittedName>
        <fullName evidence="1">Uncharacterized protein</fullName>
    </submittedName>
</protein>